<protein>
    <submittedName>
        <fullName evidence="2">Uncharacterized protein</fullName>
    </submittedName>
</protein>
<dbReference type="EMBL" id="FUEG01000063">
    <property type="protein sequence ID" value="SJL18573.1"/>
    <property type="molecule type" value="Genomic_DNA"/>
</dbReference>
<evidence type="ECO:0000313" key="2">
    <source>
        <dbReference type="EMBL" id="SJL18573.1"/>
    </source>
</evidence>
<organism evidence="2 3">
    <name type="scientific">Armillaria ostoyae</name>
    <name type="common">Armillaria root rot fungus</name>
    <dbReference type="NCBI Taxonomy" id="47428"/>
    <lineage>
        <taxon>Eukaryota</taxon>
        <taxon>Fungi</taxon>
        <taxon>Dikarya</taxon>
        <taxon>Basidiomycota</taxon>
        <taxon>Agaricomycotina</taxon>
        <taxon>Agaricomycetes</taxon>
        <taxon>Agaricomycetidae</taxon>
        <taxon>Agaricales</taxon>
        <taxon>Marasmiineae</taxon>
        <taxon>Physalacriaceae</taxon>
        <taxon>Armillaria</taxon>
    </lineage>
</organism>
<dbReference type="AlphaFoldDB" id="A0A284SC39"/>
<feature type="region of interest" description="Disordered" evidence="1">
    <location>
        <begin position="1"/>
        <end position="29"/>
    </location>
</feature>
<dbReference type="Proteomes" id="UP000219338">
    <property type="component" value="Unassembled WGS sequence"/>
</dbReference>
<reference evidence="3" key="1">
    <citation type="journal article" date="2017" name="Nat. Ecol. Evol.">
        <title>Genome expansion and lineage-specific genetic innovations in the forest pathogenic fungi Armillaria.</title>
        <authorList>
            <person name="Sipos G."/>
            <person name="Prasanna A.N."/>
            <person name="Walter M.C."/>
            <person name="O'Connor E."/>
            <person name="Balint B."/>
            <person name="Krizsan K."/>
            <person name="Kiss B."/>
            <person name="Hess J."/>
            <person name="Varga T."/>
            <person name="Slot J."/>
            <person name="Riley R."/>
            <person name="Boka B."/>
            <person name="Rigling D."/>
            <person name="Barry K."/>
            <person name="Lee J."/>
            <person name="Mihaltcheva S."/>
            <person name="LaButti K."/>
            <person name="Lipzen A."/>
            <person name="Waldron R."/>
            <person name="Moloney N.M."/>
            <person name="Sperisen C."/>
            <person name="Kredics L."/>
            <person name="Vagvoelgyi C."/>
            <person name="Patrignani A."/>
            <person name="Fitzpatrick D."/>
            <person name="Nagy I."/>
            <person name="Doyle S."/>
            <person name="Anderson J.B."/>
            <person name="Grigoriev I.V."/>
            <person name="Gueldener U."/>
            <person name="Muensterkoetter M."/>
            <person name="Nagy L.G."/>
        </authorList>
    </citation>
    <scope>NUCLEOTIDE SEQUENCE [LARGE SCALE GENOMIC DNA]</scope>
    <source>
        <strain evidence="3">C18/9</strain>
    </source>
</reference>
<accession>A0A284SC39</accession>
<dbReference type="OrthoDB" id="10616984at2759"/>
<gene>
    <name evidence="2" type="ORF">ARMOST_22168</name>
</gene>
<name>A0A284SC39_ARMOS</name>
<keyword evidence="3" id="KW-1185">Reference proteome</keyword>
<sequence length="231" mass="25633">MYIGMERRTTGSTKQARSGTASESVRLAEQSDASKDAFLLPPPSPPRVFHIRSFFILLPVDASEKGRSGRTSPRPSGPNWVIRGFRTNVIIRGSSQRHSPQTPTTSIHAGGAIVQVSSSWMDVANKNMSLLLPPSPEAKCWCRPSSQDDDLNPATNSVSACTIRLLGPVNSFLHSPMGRVYSMKDKLLRERREKKYAHTVGECRTISNLVSAPCWFSRLSHEHLEYEGERV</sequence>
<evidence type="ECO:0000313" key="3">
    <source>
        <dbReference type="Proteomes" id="UP000219338"/>
    </source>
</evidence>
<proteinExistence type="predicted"/>
<evidence type="ECO:0000256" key="1">
    <source>
        <dbReference type="SAM" id="MobiDB-lite"/>
    </source>
</evidence>
<feature type="compositionally biased region" description="Polar residues" evidence="1">
    <location>
        <begin position="10"/>
        <end position="23"/>
    </location>
</feature>